<organism evidence="1 2">
    <name type="scientific">Novipirellula caenicola</name>
    <dbReference type="NCBI Taxonomy" id="1536901"/>
    <lineage>
        <taxon>Bacteria</taxon>
        <taxon>Pseudomonadati</taxon>
        <taxon>Planctomycetota</taxon>
        <taxon>Planctomycetia</taxon>
        <taxon>Pirellulales</taxon>
        <taxon>Pirellulaceae</taxon>
        <taxon>Novipirellula</taxon>
    </lineage>
</organism>
<name>A0ABP9VNW9_9BACT</name>
<proteinExistence type="predicted"/>
<keyword evidence="2" id="KW-1185">Reference proteome</keyword>
<comment type="caution">
    <text evidence="1">The sequence shown here is derived from an EMBL/GenBank/DDBJ whole genome shotgun (WGS) entry which is preliminary data.</text>
</comment>
<evidence type="ECO:0000313" key="1">
    <source>
        <dbReference type="EMBL" id="GAA5505985.1"/>
    </source>
</evidence>
<accession>A0ABP9VNW9</accession>
<dbReference type="EMBL" id="BAABRO010000002">
    <property type="protein sequence ID" value="GAA5505985.1"/>
    <property type="molecule type" value="Genomic_DNA"/>
</dbReference>
<evidence type="ECO:0000313" key="2">
    <source>
        <dbReference type="Proteomes" id="UP001416858"/>
    </source>
</evidence>
<gene>
    <name evidence="1" type="ORF">Rcae01_01435</name>
</gene>
<dbReference type="Proteomes" id="UP001416858">
    <property type="component" value="Unassembled WGS sequence"/>
</dbReference>
<protein>
    <submittedName>
        <fullName evidence="1">Uncharacterized protein</fullName>
    </submittedName>
</protein>
<reference evidence="1 2" key="1">
    <citation type="submission" date="2024-02" db="EMBL/GenBank/DDBJ databases">
        <title>Rhodopirellula caenicola NBRC 110016.</title>
        <authorList>
            <person name="Ichikawa N."/>
            <person name="Katano-Makiyama Y."/>
            <person name="Hidaka K."/>
        </authorList>
    </citation>
    <scope>NUCLEOTIDE SEQUENCE [LARGE SCALE GENOMIC DNA]</scope>
    <source>
        <strain evidence="1 2">NBRC 110016</strain>
    </source>
</reference>
<sequence length="78" mass="8944">MPPREKLHKGAKVHFARLWRGKSCLSWFRNVRSICKQPEATTARLSVSGVLITADPLVFASTDRRAHPYTIRPRVLFI</sequence>